<evidence type="ECO:0000313" key="3">
    <source>
        <dbReference type="Proteomes" id="UP000198648"/>
    </source>
</evidence>
<dbReference type="RefSeq" id="WP_091465435.1">
    <property type="nucleotide sequence ID" value="NZ_FOEI01000001.1"/>
</dbReference>
<dbReference type="EMBL" id="FOEI01000001">
    <property type="protein sequence ID" value="SEP65908.1"/>
    <property type="molecule type" value="Genomic_DNA"/>
</dbReference>
<protein>
    <recommendedName>
        <fullName evidence="4">Outermembrane protein</fullName>
    </recommendedName>
</protein>
<sequence>MKQSFLMVVLSFCVFSQYTFSQETVISPEKYTAHNKGKLFFFWGGNRETYTKSDIHFYGENYDFVVHNAEAQDKPKGLHIDYINPERMTIPQTNFKLGYFISDHYNIAIGFDHMKYVFSQHQTANVSGYVNLPASDNGSLYNGTYNNTPIDFSTNYSTDDNDTPPPFLTFEHTDGLNYIHTEFSRVDDISSKIFKTWNSDKVQINLTEGLGAGILLPKTNTRLLGKDRYDEFHVAGYGISAKAGLNVTFFKHFFVQAELKGGYIDMNDIRTTQYKSDKAEQHFWFFQSILAFGGIFRI</sequence>
<accession>A0A1H8ZQF5</accession>
<name>A0A1H8ZQF5_9FLAO</name>
<dbReference type="Proteomes" id="UP000198648">
    <property type="component" value="Unassembled WGS sequence"/>
</dbReference>
<dbReference type="STRING" id="1299341.SAMN05444005_101810"/>
<gene>
    <name evidence="2" type="ORF">SAMN05444005_101810</name>
</gene>
<evidence type="ECO:0000256" key="1">
    <source>
        <dbReference type="SAM" id="SignalP"/>
    </source>
</evidence>
<evidence type="ECO:0008006" key="4">
    <source>
        <dbReference type="Google" id="ProtNLM"/>
    </source>
</evidence>
<dbReference type="AlphaFoldDB" id="A0A1H8ZQF5"/>
<evidence type="ECO:0000313" key="2">
    <source>
        <dbReference type="EMBL" id="SEP65908.1"/>
    </source>
</evidence>
<feature type="chain" id="PRO_5011680499" description="Outermembrane protein" evidence="1">
    <location>
        <begin position="22"/>
        <end position="298"/>
    </location>
</feature>
<dbReference type="OrthoDB" id="8887208at2"/>
<reference evidence="2 3" key="1">
    <citation type="submission" date="2016-10" db="EMBL/GenBank/DDBJ databases">
        <authorList>
            <person name="de Groot N.N."/>
        </authorList>
    </citation>
    <scope>NUCLEOTIDE SEQUENCE [LARGE SCALE GENOMIC DNA]</scope>
    <source>
        <strain evidence="2 3">DSM 27078</strain>
    </source>
</reference>
<organism evidence="2 3">
    <name type="scientific">Flavobacterium urocaniciphilum</name>
    <dbReference type="NCBI Taxonomy" id="1299341"/>
    <lineage>
        <taxon>Bacteria</taxon>
        <taxon>Pseudomonadati</taxon>
        <taxon>Bacteroidota</taxon>
        <taxon>Flavobacteriia</taxon>
        <taxon>Flavobacteriales</taxon>
        <taxon>Flavobacteriaceae</taxon>
        <taxon>Flavobacterium</taxon>
    </lineage>
</organism>
<keyword evidence="1" id="KW-0732">Signal</keyword>
<feature type="signal peptide" evidence="1">
    <location>
        <begin position="1"/>
        <end position="21"/>
    </location>
</feature>
<proteinExistence type="predicted"/>
<keyword evidence="3" id="KW-1185">Reference proteome</keyword>